<protein>
    <recommendedName>
        <fullName evidence="2">Cupin type-2 domain-containing protein</fullName>
    </recommendedName>
</protein>
<dbReference type="InterPro" id="IPR011051">
    <property type="entry name" value="RmlC_Cupin_sf"/>
</dbReference>
<comment type="caution">
    <text evidence="3">The sequence shown here is derived from an EMBL/GenBank/DDBJ whole genome shotgun (WGS) entry which is preliminary data.</text>
</comment>
<name>A0A0A2VIZ1_BEABA</name>
<dbReference type="EMBL" id="ANFO01000874">
    <property type="protein sequence ID" value="KGQ06090.1"/>
    <property type="molecule type" value="Genomic_DNA"/>
</dbReference>
<dbReference type="InterPro" id="IPR014710">
    <property type="entry name" value="RmlC-like_jellyroll"/>
</dbReference>
<dbReference type="Gene3D" id="2.60.120.10">
    <property type="entry name" value="Jelly Rolls"/>
    <property type="match status" value="1"/>
</dbReference>
<gene>
    <name evidence="3" type="ORF">BBAD15_g8600</name>
</gene>
<sequence length="233" mass="26096">MGGEGIPNESHAGFEELLVVIEGQMTLVVNETTFLLEAGDYYLVPKEAVHRVLPGSHGHCGPRPSGPQGGDVQPGRSELCDDRRNDERCASIGRQRDWHIGQFVRQRMLAALQYQLLVSQRNVSPAGQHVIDTVIQVVQLRLGAKHHRHAQAFHLQRIVLKGCLAHKAVTHRARNMHILTEAQLRCTLAVFNVQRLAVNAFQHKTVVLQVLCSHGTFIRRLGTARQHNARQHQ</sequence>
<feature type="region of interest" description="Disordered" evidence="1">
    <location>
        <begin position="55"/>
        <end position="80"/>
    </location>
</feature>
<feature type="domain" description="Cupin type-2" evidence="2">
    <location>
        <begin position="3"/>
        <end position="52"/>
    </location>
</feature>
<evidence type="ECO:0000259" key="2">
    <source>
        <dbReference type="Pfam" id="PF07883"/>
    </source>
</evidence>
<dbReference type="InterPro" id="IPR013096">
    <property type="entry name" value="Cupin_2"/>
</dbReference>
<proteinExistence type="predicted"/>
<dbReference type="Pfam" id="PF07883">
    <property type="entry name" value="Cupin_2"/>
    <property type="match status" value="1"/>
</dbReference>
<evidence type="ECO:0000313" key="4">
    <source>
        <dbReference type="Proteomes" id="UP000030106"/>
    </source>
</evidence>
<evidence type="ECO:0000313" key="3">
    <source>
        <dbReference type="EMBL" id="KGQ06090.1"/>
    </source>
</evidence>
<evidence type="ECO:0000256" key="1">
    <source>
        <dbReference type="SAM" id="MobiDB-lite"/>
    </source>
</evidence>
<dbReference type="AlphaFoldDB" id="A0A0A2VIZ1"/>
<accession>A0A0A2VIZ1</accession>
<organism evidence="3 4">
    <name type="scientific">Beauveria bassiana D1-5</name>
    <dbReference type="NCBI Taxonomy" id="1245745"/>
    <lineage>
        <taxon>Eukaryota</taxon>
        <taxon>Fungi</taxon>
        <taxon>Dikarya</taxon>
        <taxon>Ascomycota</taxon>
        <taxon>Pezizomycotina</taxon>
        <taxon>Sordariomycetes</taxon>
        <taxon>Hypocreomycetidae</taxon>
        <taxon>Hypocreales</taxon>
        <taxon>Cordycipitaceae</taxon>
        <taxon>Beauveria</taxon>
    </lineage>
</organism>
<reference evidence="3 4" key="1">
    <citation type="submission" date="2012-10" db="EMBL/GenBank/DDBJ databases">
        <title>Genome sequencing and analysis of entomopathogenic fungi Beauveria bassiana D1-5.</title>
        <authorList>
            <person name="Li Q."/>
            <person name="Wang L."/>
            <person name="Zhang Z."/>
            <person name="Wang Q."/>
            <person name="Ren J."/>
            <person name="Wang M."/>
            <person name="Xu W."/>
            <person name="Wang J."/>
            <person name="Lu Y."/>
            <person name="Du Q."/>
            <person name="Sun Z."/>
        </authorList>
    </citation>
    <scope>NUCLEOTIDE SEQUENCE [LARGE SCALE GENOMIC DNA]</scope>
    <source>
        <strain evidence="3 4">D1-5</strain>
    </source>
</reference>
<dbReference type="HOGENOM" id="CLU_1189723_0_0_1"/>
<dbReference type="SUPFAM" id="SSF51182">
    <property type="entry name" value="RmlC-like cupins"/>
    <property type="match status" value="1"/>
</dbReference>
<dbReference type="Proteomes" id="UP000030106">
    <property type="component" value="Unassembled WGS sequence"/>
</dbReference>
<dbReference type="CDD" id="cd02209">
    <property type="entry name" value="cupin_XRE_C"/>
    <property type="match status" value="1"/>
</dbReference>